<evidence type="ECO:0000313" key="3">
    <source>
        <dbReference type="Proteomes" id="UP001165439"/>
    </source>
</evidence>
<reference evidence="2" key="1">
    <citation type="submission" date="2023-06" db="EMBL/GenBank/DDBJ databases">
        <title>MBL-encoding genomic islands in Pseudomonas spp. in Poland.</title>
        <authorList>
            <person name="Urbanowicz P."/>
            <person name="Izdebski R."/>
            <person name="Biedrzycka M."/>
            <person name="Gniadkowski M."/>
        </authorList>
    </citation>
    <scope>NUCLEOTIDE SEQUENCE</scope>
    <source>
        <strain evidence="2">NMI5768_13</strain>
    </source>
</reference>
<evidence type="ECO:0000259" key="1">
    <source>
        <dbReference type="Pfam" id="PF03527"/>
    </source>
</evidence>
<dbReference type="EMBL" id="JAJSRF020000001">
    <property type="protein sequence ID" value="MDM3953892.1"/>
    <property type="molecule type" value="Genomic_DNA"/>
</dbReference>
<dbReference type="AlphaFoldDB" id="A0AAW7HJE6"/>
<organism evidence="2 3">
    <name type="scientific">Pseudomonas alloputida</name>
    <dbReference type="NCBI Taxonomy" id="1940621"/>
    <lineage>
        <taxon>Bacteria</taxon>
        <taxon>Pseudomonadati</taxon>
        <taxon>Pseudomonadota</taxon>
        <taxon>Gammaproteobacteria</taxon>
        <taxon>Pseudomonadales</taxon>
        <taxon>Pseudomonadaceae</taxon>
        <taxon>Pseudomonas</taxon>
    </lineage>
</organism>
<dbReference type="InterPro" id="IPR001826">
    <property type="entry name" value="RHS"/>
</dbReference>
<dbReference type="Pfam" id="PF03527">
    <property type="entry name" value="RHS"/>
    <property type="match status" value="1"/>
</dbReference>
<protein>
    <submittedName>
        <fullName evidence="2">RHS domain-containing protein</fullName>
    </submittedName>
</protein>
<evidence type="ECO:0000313" key="2">
    <source>
        <dbReference type="EMBL" id="MDM3953892.1"/>
    </source>
</evidence>
<feature type="domain" description="RHS protein conserved region" evidence="1">
    <location>
        <begin position="1"/>
        <end position="20"/>
    </location>
</feature>
<dbReference type="Proteomes" id="UP001165439">
    <property type="component" value="Unassembled WGS sequence"/>
</dbReference>
<dbReference type="RefSeq" id="WP_235436913.1">
    <property type="nucleotide sequence ID" value="NZ_JAJSQD020000002.1"/>
</dbReference>
<sequence length="35" mass="4180">MTDREGEIVWQATYRSWGSIEQLVVDDVELNRRVQ</sequence>
<comment type="caution">
    <text evidence="2">The sequence shown here is derived from an EMBL/GenBank/DDBJ whole genome shotgun (WGS) entry which is preliminary data.</text>
</comment>
<accession>A0AAW7HJE6</accession>
<name>A0AAW7HJE6_9PSED</name>
<gene>
    <name evidence="2" type="ORF">LU674_016405</name>
</gene>
<proteinExistence type="predicted"/>